<dbReference type="GO" id="GO:0043714">
    <property type="term" value="F:(R)-citramalate synthase activity"/>
    <property type="evidence" value="ECO:0007669"/>
    <property type="project" value="UniProtKB-UniRule"/>
</dbReference>
<dbReference type="OrthoDB" id="9804858at2"/>
<comment type="catalytic activity">
    <reaction evidence="7">
        <text>pyruvate + acetyl-CoA + H2O = (3R)-citramalate + CoA + H(+)</text>
        <dbReference type="Rhea" id="RHEA:19045"/>
        <dbReference type="ChEBI" id="CHEBI:15361"/>
        <dbReference type="ChEBI" id="CHEBI:15377"/>
        <dbReference type="ChEBI" id="CHEBI:15378"/>
        <dbReference type="ChEBI" id="CHEBI:30934"/>
        <dbReference type="ChEBI" id="CHEBI:57287"/>
        <dbReference type="ChEBI" id="CHEBI:57288"/>
        <dbReference type="EC" id="2.3.3.21"/>
    </reaction>
</comment>
<dbReference type="PROSITE" id="PS00816">
    <property type="entry name" value="AIPM_HOMOCIT_SYNTH_2"/>
    <property type="match status" value="1"/>
</dbReference>
<evidence type="ECO:0000256" key="6">
    <source>
        <dbReference type="ARBA" id="ARBA00023304"/>
    </source>
</evidence>
<dbReference type="AlphaFoldDB" id="F3ZZQ8"/>
<reference evidence="12" key="1">
    <citation type="submission" date="2010-11" db="EMBL/GenBank/DDBJ databases">
        <title>The complete genome of Mahella australiensis DSM 15567.</title>
        <authorList>
            <consortium name="US DOE Joint Genome Institute (JGI-PGF)"/>
            <person name="Lucas S."/>
            <person name="Copeland A."/>
            <person name="Lapidus A."/>
            <person name="Bruce D."/>
            <person name="Goodwin L."/>
            <person name="Pitluck S."/>
            <person name="Kyrpides N."/>
            <person name="Mavromatis K."/>
            <person name="Pagani I."/>
            <person name="Ivanova N."/>
            <person name="Teshima H."/>
            <person name="Brettin T."/>
            <person name="Detter J.C."/>
            <person name="Han C."/>
            <person name="Tapia R."/>
            <person name="Land M."/>
            <person name="Hauser L."/>
            <person name="Markowitz V."/>
            <person name="Cheng J.-F."/>
            <person name="Hugenholtz P."/>
            <person name="Woyke T."/>
            <person name="Wu D."/>
            <person name="Spring S."/>
            <person name="Pukall R."/>
            <person name="Steenblock K."/>
            <person name="Schneider S."/>
            <person name="Klenk H.-P."/>
            <person name="Eisen J.A."/>
        </authorList>
    </citation>
    <scope>NUCLEOTIDE SEQUENCE [LARGE SCALE GENOMIC DNA]</scope>
    <source>
        <strain evidence="12">DSM 15567 / CIP 107919 / 50-1 BON</strain>
    </source>
</reference>
<evidence type="ECO:0000256" key="4">
    <source>
        <dbReference type="ARBA" id="ARBA00022624"/>
    </source>
</evidence>
<name>F3ZZQ8_MAHA5</name>
<evidence type="ECO:0000256" key="8">
    <source>
        <dbReference type="NCBIfam" id="TIGR00977"/>
    </source>
</evidence>
<dbReference type="HOGENOM" id="CLU_022158_7_0_9"/>
<dbReference type="Proteomes" id="UP000008457">
    <property type="component" value="Chromosome"/>
</dbReference>
<keyword evidence="11" id="KW-0012">Acyltransferase</keyword>
<evidence type="ECO:0000313" key="12">
    <source>
        <dbReference type="Proteomes" id="UP000008457"/>
    </source>
</evidence>
<dbReference type="CDD" id="cd07941">
    <property type="entry name" value="DRE_TIM_LeuA3"/>
    <property type="match status" value="1"/>
</dbReference>
<dbReference type="Pfam" id="PF00682">
    <property type="entry name" value="HMGL-like"/>
    <property type="match status" value="1"/>
</dbReference>
<dbReference type="InterPro" id="IPR002034">
    <property type="entry name" value="AIPM/Hcit_synth_CS"/>
</dbReference>
<dbReference type="eggNOG" id="COG0119">
    <property type="taxonomic scope" value="Bacteria"/>
</dbReference>
<dbReference type="InterPro" id="IPR000891">
    <property type="entry name" value="PYR_CT"/>
</dbReference>
<evidence type="ECO:0000256" key="9">
    <source>
        <dbReference type="RuleBase" id="RU003523"/>
    </source>
</evidence>
<keyword evidence="3" id="KW-0028">Amino-acid biosynthesis</keyword>
<dbReference type="Pfam" id="PF22617">
    <property type="entry name" value="HCS_D2"/>
    <property type="match status" value="1"/>
</dbReference>
<evidence type="ECO:0000256" key="1">
    <source>
        <dbReference type="ARBA" id="ARBA00004743"/>
    </source>
</evidence>
<dbReference type="GO" id="GO:0009098">
    <property type="term" value="P:L-leucine biosynthetic process"/>
    <property type="evidence" value="ECO:0007669"/>
    <property type="project" value="InterPro"/>
</dbReference>
<dbReference type="GO" id="GO:0003852">
    <property type="term" value="F:2-isopropylmalate synthase activity"/>
    <property type="evidence" value="ECO:0007669"/>
    <property type="project" value="InterPro"/>
</dbReference>
<dbReference type="NCBIfam" id="TIGR00977">
    <property type="entry name" value="citramal_synth"/>
    <property type="match status" value="1"/>
</dbReference>
<dbReference type="KEGG" id="mas:Mahau_2778"/>
<dbReference type="InterPro" id="IPR036230">
    <property type="entry name" value="LeuA_allosteric_dom_sf"/>
</dbReference>
<organism evidence="11 12">
    <name type="scientific">Mahella australiensis (strain DSM 15567 / CIP 107919 / 50-1 BON)</name>
    <dbReference type="NCBI Taxonomy" id="697281"/>
    <lineage>
        <taxon>Bacteria</taxon>
        <taxon>Bacillati</taxon>
        <taxon>Bacillota</taxon>
        <taxon>Clostridia</taxon>
        <taxon>Thermoanaerobacterales</taxon>
        <taxon>Thermoanaerobacterales Family IV. Incertae Sedis</taxon>
        <taxon>Mahella</taxon>
    </lineage>
</organism>
<keyword evidence="5 9" id="KW-0808">Transferase</keyword>
<evidence type="ECO:0000256" key="7">
    <source>
        <dbReference type="ARBA" id="ARBA00048263"/>
    </source>
</evidence>
<accession>F3ZZQ8</accession>
<protein>
    <recommendedName>
        <fullName evidence="8">Citramalate synthase</fullName>
        <ecNumber evidence="8">2.3.3.21</ecNumber>
    </recommendedName>
</protein>
<gene>
    <name evidence="11" type="ordered locus">Mahau_2778</name>
</gene>
<sequence length="523" mass="57606">MQKIYIYDSTLRDGMQAEGISFSLEDKLKIVEQLDAMGVDYIEAGNPGSNPKDLDLFNVLQEKGLGHARLVAFGSTRRANIDAEGDRNLSAMLAAGTSAIAIFGKSWDFHVTQVLHTTLDENLRMIADSVAYMKQHGKEVIFDAEHFFDGYKRNPEYAMKTLEAAVNAGADSLALCDTNGGAFPMEIYDITKCVVERFNIPVGIHCHNDGGMAVANTIMGVQAGAVQVQGTLNGYGERCGNADLFPIIANLQLKMGYRCIPDEKMAELTTISRYISEIANLPPDTKAPYVGASAFTHKAGMHIDAVLKAPTSFEHIDPALIGNSRRLLMSEMSGRSTVLTRMKRFDQSLTKDSPEVQAVIDELKRLEYEGYQFEGAEASFDLLIMKQLGRYKKLFDIKDFKVIADQPWQSEDNSAVAMIKVLVDGTEEMTAAEGDGPVDALDKALRKALEVFYPQLKKMHLTDYKVRVLDSRAATAAKVRVLIESSDGQYSWSTVGVSTNIIAASWIAMIDAIEYMLLKGDDI</sequence>
<dbReference type="Gene3D" id="3.30.160.270">
    <property type="match status" value="1"/>
</dbReference>
<dbReference type="InterPro" id="IPR013785">
    <property type="entry name" value="Aldolase_TIM"/>
</dbReference>
<dbReference type="PROSITE" id="PS50991">
    <property type="entry name" value="PYR_CT"/>
    <property type="match status" value="1"/>
</dbReference>
<comment type="similarity">
    <text evidence="2 9">Belongs to the alpha-IPM synthase/homocitrate synthase family.</text>
</comment>
<keyword evidence="6" id="KW-0100">Branched-chain amino acid biosynthesis</keyword>
<evidence type="ECO:0000256" key="3">
    <source>
        <dbReference type="ARBA" id="ARBA00022605"/>
    </source>
</evidence>
<comment type="pathway">
    <text evidence="1">Amino-acid biosynthesis; L-isoleucine biosynthesis; 2-oxobutanoate from pyruvate: step 1/3.</text>
</comment>
<dbReference type="Gene3D" id="1.10.238.260">
    <property type="match status" value="1"/>
</dbReference>
<evidence type="ECO:0000256" key="2">
    <source>
        <dbReference type="ARBA" id="ARBA00006154"/>
    </source>
</evidence>
<feature type="domain" description="Pyruvate carboxyltransferase" evidence="10">
    <location>
        <begin position="4"/>
        <end position="266"/>
    </location>
</feature>
<dbReference type="GO" id="GO:0009097">
    <property type="term" value="P:isoleucine biosynthetic process"/>
    <property type="evidence" value="ECO:0007669"/>
    <property type="project" value="UniProtKB-UniRule"/>
</dbReference>
<dbReference type="InterPro" id="IPR054691">
    <property type="entry name" value="LeuA/HCS_post-cat"/>
</dbReference>
<dbReference type="SMART" id="SM00917">
    <property type="entry name" value="LeuA_dimer"/>
    <property type="match status" value="1"/>
</dbReference>
<dbReference type="Gene3D" id="3.20.20.70">
    <property type="entry name" value="Aldolase class I"/>
    <property type="match status" value="1"/>
</dbReference>
<evidence type="ECO:0000313" key="11">
    <source>
        <dbReference type="EMBL" id="AEE97905.1"/>
    </source>
</evidence>
<dbReference type="UniPathway" id="UPA00047">
    <property type="reaction ID" value="UER00066"/>
</dbReference>
<dbReference type="STRING" id="697281.Mahau_2778"/>
<dbReference type="PANTHER" id="PTHR43538:SF1">
    <property type="entry name" value="(R)-CITRAMALATE SYNTHASE"/>
    <property type="match status" value="1"/>
</dbReference>
<dbReference type="InterPro" id="IPR005675">
    <property type="entry name" value="Citramal_synthase"/>
</dbReference>
<evidence type="ECO:0000259" key="10">
    <source>
        <dbReference type="PROSITE" id="PS50991"/>
    </source>
</evidence>
<keyword evidence="12" id="KW-1185">Reference proteome</keyword>
<dbReference type="PROSITE" id="PS00815">
    <property type="entry name" value="AIPM_HOMOCIT_SYNTH_1"/>
    <property type="match status" value="1"/>
</dbReference>
<reference evidence="11 12" key="2">
    <citation type="journal article" date="2011" name="Stand. Genomic Sci.">
        <title>Complete genome sequence of Mahella australiensis type strain (50-1 BON).</title>
        <authorList>
            <person name="Sikorski J."/>
            <person name="Teshima H."/>
            <person name="Nolan M."/>
            <person name="Lucas S."/>
            <person name="Hammon N."/>
            <person name="Deshpande S."/>
            <person name="Cheng J.F."/>
            <person name="Pitluck S."/>
            <person name="Liolios K."/>
            <person name="Pagani I."/>
            <person name="Ivanova N."/>
            <person name="Huntemann M."/>
            <person name="Mavromatis K."/>
            <person name="Ovchinikova G."/>
            <person name="Pati A."/>
            <person name="Tapia R."/>
            <person name="Han C."/>
            <person name="Goodwin L."/>
            <person name="Chen A."/>
            <person name="Palaniappan K."/>
            <person name="Land M."/>
            <person name="Hauser L."/>
            <person name="Ngatchou-Djao O.D."/>
            <person name="Rohde M."/>
            <person name="Pukall R."/>
            <person name="Spring S."/>
            <person name="Abt B."/>
            <person name="Goker M."/>
            <person name="Detter J.C."/>
            <person name="Woyke T."/>
            <person name="Bristow J."/>
            <person name="Markowitz V."/>
            <person name="Hugenholtz P."/>
            <person name="Eisen J.A."/>
            <person name="Kyrpides N.C."/>
            <person name="Klenk H.P."/>
            <person name="Lapidus A."/>
        </authorList>
    </citation>
    <scope>NUCLEOTIDE SEQUENCE [LARGE SCALE GENOMIC DNA]</scope>
    <source>
        <strain evidence="12">DSM 15567 / CIP 107919 / 50-1 BON</strain>
    </source>
</reference>
<dbReference type="EMBL" id="CP002360">
    <property type="protein sequence ID" value="AEE97905.1"/>
    <property type="molecule type" value="Genomic_DNA"/>
</dbReference>
<dbReference type="Pfam" id="PF08502">
    <property type="entry name" value="LeuA_dimer"/>
    <property type="match status" value="1"/>
</dbReference>
<dbReference type="InterPro" id="IPR013709">
    <property type="entry name" value="2-isopropylmalate_synth_dimer"/>
</dbReference>
<dbReference type="SUPFAM" id="SSF51569">
    <property type="entry name" value="Aldolase"/>
    <property type="match status" value="1"/>
</dbReference>
<dbReference type="EC" id="2.3.3.21" evidence="8"/>
<proteinExistence type="inferred from homology"/>
<dbReference type="SUPFAM" id="SSF110921">
    <property type="entry name" value="2-isopropylmalate synthase LeuA, allosteric (dimerisation) domain"/>
    <property type="match status" value="1"/>
</dbReference>
<keyword evidence="4" id="KW-0412">Isoleucine biosynthesis</keyword>
<dbReference type="RefSeq" id="WP_013782328.1">
    <property type="nucleotide sequence ID" value="NC_015520.1"/>
</dbReference>
<evidence type="ECO:0000256" key="5">
    <source>
        <dbReference type="ARBA" id="ARBA00022679"/>
    </source>
</evidence>
<dbReference type="PANTHER" id="PTHR43538">
    <property type="entry name" value="ALPHA-IPM SYNTHASE/HOMOCITRATE SYNTHASE"/>
    <property type="match status" value="1"/>
</dbReference>